<sequence length="179" mass="19532">MASERSEKLHNLTMAVMMLAMGYEQVAFAMGAKATWFPPFYLGFCSVAYILLLIVAEFEDNLVVKHVADWISHMLGLVALAFLVAIVSVDFAIGLASSTALVCFWYLVKHLKDNETLNPLAPDSSSSEKLNLLILAALGGAMVFVQIGLAMGLEKTKLSPIYFGFSSLKCWKSTSPSNQ</sequence>
<evidence type="ECO:0000313" key="3">
    <source>
        <dbReference type="Proteomes" id="UP000694251"/>
    </source>
</evidence>
<evidence type="ECO:0000256" key="1">
    <source>
        <dbReference type="SAM" id="Phobius"/>
    </source>
</evidence>
<dbReference type="EMBL" id="JAEFBJ010000011">
    <property type="protein sequence ID" value="KAG7554551.1"/>
    <property type="molecule type" value="Genomic_DNA"/>
</dbReference>
<accession>A0A8T1Z7J1</accession>
<comment type="caution">
    <text evidence="2">The sequence shown here is derived from an EMBL/GenBank/DDBJ whole genome shotgun (WGS) entry which is preliminary data.</text>
</comment>
<protein>
    <submittedName>
        <fullName evidence="2">Uncharacterized protein</fullName>
    </submittedName>
</protein>
<feature type="transmembrane region" description="Helical" evidence="1">
    <location>
        <begin position="77"/>
        <end position="108"/>
    </location>
</feature>
<reference evidence="2 3" key="1">
    <citation type="submission" date="2020-12" db="EMBL/GenBank/DDBJ databases">
        <title>Concerted genomic and epigenomic changes stabilize Arabidopsis allopolyploids.</title>
        <authorList>
            <person name="Chen Z."/>
        </authorList>
    </citation>
    <scope>NUCLEOTIDE SEQUENCE [LARGE SCALE GENOMIC DNA]</scope>
    <source>
        <strain evidence="2">As9502</strain>
        <tissue evidence="2">Leaf</tissue>
    </source>
</reference>
<keyword evidence="1" id="KW-0472">Membrane</keyword>
<keyword evidence="1" id="KW-1133">Transmembrane helix</keyword>
<feature type="transmembrane region" description="Helical" evidence="1">
    <location>
        <begin position="12"/>
        <end position="30"/>
    </location>
</feature>
<feature type="transmembrane region" description="Helical" evidence="1">
    <location>
        <begin position="132"/>
        <end position="153"/>
    </location>
</feature>
<evidence type="ECO:0000313" key="2">
    <source>
        <dbReference type="EMBL" id="KAG7554551.1"/>
    </source>
</evidence>
<keyword evidence="1" id="KW-0812">Transmembrane</keyword>
<dbReference type="Proteomes" id="UP000694251">
    <property type="component" value="Chromosome 11"/>
</dbReference>
<keyword evidence="3" id="KW-1185">Reference proteome</keyword>
<gene>
    <name evidence="2" type="ORF">ISN44_As11g007780</name>
</gene>
<proteinExistence type="predicted"/>
<dbReference type="OrthoDB" id="1127201at2759"/>
<name>A0A8T1Z7J1_ARASU</name>
<organism evidence="2 3">
    <name type="scientific">Arabidopsis suecica</name>
    <name type="common">Swedish thale-cress</name>
    <name type="synonym">Cardaminopsis suecica</name>
    <dbReference type="NCBI Taxonomy" id="45249"/>
    <lineage>
        <taxon>Eukaryota</taxon>
        <taxon>Viridiplantae</taxon>
        <taxon>Streptophyta</taxon>
        <taxon>Embryophyta</taxon>
        <taxon>Tracheophyta</taxon>
        <taxon>Spermatophyta</taxon>
        <taxon>Magnoliopsida</taxon>
        <taxon>eudicotyledons</taxon>
        <taxon>Gunneridae</taxon>
        <taxon>Pentapetalae</taxon>
        <taxon>rosids</taxon>
        <taxon>malvids</taxon>
        <taxon>Brassicales</taxon>
        <taxon>Brassicaceae</taxon>
        <taxon>Camelineae</taxon>
        <taxon>Arabidopsis</taxon>
    </lineage>
</organism>
<dbReference type="AlphaFoldDB" id="A0A8T1Z7J1"/>
<feature type="transmembrane region" description="Helical" evidence="1">
    <location>
        <begin position="36"/>
        <end position="56"/>
    </location>
</feature>